<keyword evidence="4" id="KW-0456">Lyase</keyword>
<dbReference type="Gene3D" id="3.20.20.70">
    <property type="entry name" value="Aldolase class I"/>
    <property type="match status" value="1"/>
</dbReference>
<dbReference type="CDD" id="cd00452">
    <property type="entry name" value="KDPG_aldolase"/>
    <property type="match status" value="1"/>
</dbReference>
<keyword evidence="5" id="KW-0119">Carbohydrate metabolism</keyword>
<organism evidence="6 7">
    <name type="scientific">Streptomyces fuscichromogenes</name>
    <dbReference type="NCBI Taxonomy" id="1324013"/>
    <lineage>
        <taxon>Bacteria</taxon>
        <taxon>Bacillati</taxon>
        <taxon>Actinomycetota</taxon>
        <taxon>Actinomycetes</taxon>
        <taxon>Kitasatosporales</taxon>
        <taxon>Streptomycetaceae</taxon>
        <taxon>Streptomyces</taxon>
    </lineage>
</organism>
<proteinExistence type="inferred from homology"/>
<dbReference type="NCBIfam" id="TIGR01182">
    <property type="entry name" value="eda"/>
    <property type="match status" value="1"/>
</dbReference>
<dbReference type="SUPFAM" id="SSF51569">
    <property type="entry name" value="Aldolase"/>
    <property type="match status" value="1"/>
</dbReference>
<comment type="similarity">
    <text evidence="2">Belongs to the KHG/KDPG aldolase family.</text>
</comment>
<dbReference type="EMBL" id="BMML01000023">
    <property type="protein sequence ID" value="GGN34943.1"/>
    <property type="molecule type" value="Genomic_DNA"/>
</dbReference>
<name>A0A918CVG9_9ACTN</name>
<protein>
    <submittedName>
        <fullName evidence="6">2-dehydro-3-deoxy-phosphogluconate aldolase</fullName>
    </submittedName>
</protein>
<evidence type="ECO:0000313" key="6">
    <source>
        <dbReference type="EMBL" id="GGN34943.1"/>
    </source>
</evidence>
<dbReference type="AlphaFoldDB" id="A0A918CVG9"/>
<dbReference type="InterPro" id="IPR000887">
    <property type="entry name" value="Aldlse_KDPG_KHG"/>
</dbReference>
<dbReference type="RefSeq" id="WP_189267489.1">
    <property type="nucleotide sequence ID" value="NZ_BMML01000023.1"/>
</dbReference>
<dbReference type="PANTHER" id="PTHR30246">
    <property type="entry name" value="2-KETO-3-DEOXY-6-PHOSPHOGLUCONATE ALDOLASE"/>
    <property type="match status" value="1"/>
</dbReference>
<dbReference type="InterPro" id="IPR013785">
    <property type="entry name" value="Aldolase_TIM"/>
</dbReference>
<reference evidence="6" key="1">
    <citation type="journal article" date="2014" name="Int. J. Syst. Evol. Microbiol.">
        <title>Complete genome sequence of Corynebacterium casei LMG S-19264T (=DSM 44701T), isolated from a smear-ripened cheese.</title>
        <authorList>
            <consortium name="US DOE Joint Genome Institute (JGI-PGF)"/>
            <person name="Walter F."/>
            <person name="Albersmeier A."/>
            <person name="Kalinowski J."/>
            <person name="Ruckert C."/>
        </authorList>
    </citation>
    <scope>NUCLEOTIDE SEQUENCE</scope>
    <source>
        <strain evidence="6">CGMCC 4.7110</strain>
    </source>
</reference>
<accession>A0A918CVG9</accession>
<evidence type="ECO:0000256" key="2">
    <source>
        <dbReference type="ARBA" id="ARBA00006906"/>
    </source>
</evidence>
<dbReference type="GO" id="GO:0016829">
    <property type="term" value="F:lyase activity"/>
    <property type="evidence" value="ECO:0007669"/>
    <property type="project" value="UniProtKB-KW"/>
</dbReference>
<evidence type="ECO:0000256" key="5">
    <source>
        <dbReference type="ARBA" id="ARBA00023277"/>
    </source>
</evidence>
<comment type="pathway">
    <text evidence="1">Carbohydrate acid metabolism.</text>
</comment>
<comment type="caution">
    <text evidence="6">The sequence shown here is derived from an EMBL/GenBank/DDBJ whole genome shotgun (WGS) entry which is preliminary data.</text>
</comment>
<reference evidence="6" key="2">
    <citation type="submission" date="2020-09" db="EMBL/GenBank/DDBJ databases">
        <authorList>
            <person name="Sun Q."/>
            <person name="Zhou Y."/>
        </authorList>
    </citation>
    <scope>NUCLEOTIDE SEQUENCE</scope>
    <source>
        <strain evidence="6">CGMCC 4.7110</strain>
    </source>
</reference>
<evidence type="ECO:0000313" key="7">
    <source>
        <dbReference type="Proteomes" id="UP000653411"/>
    </source>
</evidence>
<gene>
    <name evidence="6" type="primary">eda</name>
    <name evidence="6" type="ORF">GCM10011578_076320</name>
</gene>
<keyword evidence="7" id="KW-1185">Reference proteome</keyword>
<sequence>MTHRKQSAAVSSSFLPALSADRVIAVIRAPEIPDAAALCAALAEGGIRWVEFTFTTPDLTTHLQRAAAHNESHIGAGTVMTGVQAQAAIEAGATYLVTPGCRPEVAEAAVRAGIPVVMGALTPTEVAHALDLHAAAVKIFPAHSLGPRYFEDLAGPYPGVPLVASGGVNSANAAQFLAAGAQAVCAGSEVVPASAIAAADWSTITERAKRFMEALSLTDPLP</sequence>
<evidence type="ECO:0000256" key="1">
    <source>
        <dbReference type="ARBA" id="ARBA00004761"/>
    </source>
</evidence>
<dbReference type="PANTHER" id="PTHR30246:SF1">
    <property type="entry name" value="2-DEHYDRO-3-DEOXY-6-PHOSPHOGALACTONATE ALDOLASE-RELATED"/>
    <property type="match status" value="1"/>
</dbReference>
<dbReference type="Pfam" id="PF01081">
    <property type="entry name" value="Aldolase"/>
    <property type="match status" value="1"/>
</dbReference>
<comment type="subunit">
    <text evidence="3">Homotrimer.</text>
</comment>
<dbReference type="Proteomes" id="UP000653411">
    <property type="component" value="Unassembled WGS sequence"/>
</dbReference>
<evidence type="ECO:0000256" key="3">
    <source>
        <dbReference type="ARBA" id="ARBA00011233"/>
    </source>
</evidence>
<evidence type="ECO:0000256" key="4">
    <source>
        <dbReference type="ARBA" id="ARBA00023239"/>
    </source>
</evidence>